<dbReference type="EMBL" id="BOMF01000023">
    <property type="protein sequence ID" value="GID44272.1"/>
    <property type="molecule type" value="Genomic_DNA"/>
</dbReference>
<proteinExistence type="predicted"/>
<gene>
    <name evidence="1" type="ORF">Aca07nite_15470</name>
</gene>
<comment type="caution">
    <text evidence="1">The sequence shown here is derived from an EMBL/GenBank/DDBJ whole genome shotgun (WGS) entry which is preliminary data.</text>
</comment>
<organism evidence="1">
    <name type="scientific">Actinoplanes campanulatus</name>
    <dbReference type="NCBI Taxonomy" id="113559"/>
    <lineage>
        <taxon>Bacteria</taxon>
        <taxon>Bacillati</taxon>
        <taxon>Actinomycetota</taxon>
        <taxon>Actinomycetes</taxon>
        <taxon>Micromonosporales</taxon>
        <taxon>Micromonosporaceae</taxon>
        <taxon>Actinoplanes</taxon>
    </lineage>
</organism>
<sequence length="113" mass="12279">MAAWIAAAPGAPRGREADEFGEVRVPGVAVALLFIVTAVRGSPVGSVISFGRPVADFRQPLPQRPKLSRIAAPLETGCWRRDQGFRRYSPDMRIAPLVSIRCDITQRPRGRGG</sequence>
<name>A0ABQ3WBA1_9ACTN</name>
<reference evidence="1" key="1">
    <citation type="submission" date="2021-01" db="EMBL/GenBank/DDBJ databases">
        <title>Whole genome shotgun sequence of Actinoplanes capillaceus NBRC 16408.</title>
        <authorList>
            <person name="Komaki H."/>
            <person name="Tamura T."/>
        </authorList>
    </citation>
    <scope>NUCLEOTIDE SEQUENCE [LARGE SCALE GENOMIC DNA]</scope>
    <source>
        <strain evidence="1">NBRC 16408</strain>
    </source>
</reference>
<accession>A0ABQ3WBA1</accession>
<protein>
    <submittedName>
        <fullName evidence="1">Uncharacterized protein</fullName>
    </submittedName>
</protein>
<evidence type="ECO:0000313" key="1">
    <source>
        <dbReference type="EMBL" id="GID44272.1"/>
    </source>
</evidence>